<dbReference type="PANTHER" id="PTHR36180:SF2">
    <property type="entry name" value="BRO FAMILY PROTEIN"/>
    <property type="match status" value="1"/>
</dbReference>
<feature type="domain" description="Bro-N" evidence="2">
    <location>
        <begin position="1"/>
        <end position="127"/>
    </location>
</feature>
<name>A0A6B9CN94_9ABAC</name>
<dbReference type="Pfam" id="PF12299">
    <property type="entry name" value="DUF3627"/>
    <property type="match status" value="1"/>
</dbReference>
<dbReference type="Pfam" id="PF02498">
    <property type="entry name" value="Bro-N"/>
    <property type="match status" value="2"/>
</dbReference>
<evidence type="ECO:0000256" key="1">
    <source>
        <dbReference type="SAM" id="Coils"/>
    </source>
</evidence>
<feature type="domain" description="Bro-N" evidence="2">
    <location>
        <begin position="131"/>
        <end position="243"/>
    </location>
</feature>
<sequence length="467" mass="52582">MSLSKVNFAGRSLEVFTVVDSKGEKWHQANPFADALGYNNPYKAVSDHVSPKKIKKITTVLSRSQLRYDLNGLTDESSMLPPSIQAKTKFINTAGVFELINASEMPAAKRFRTWENNDLLPTLCHEGEYNMAKFQFANADLEVISIMDDAGQLWFLANPFATMLNYGRPNDAIRNHVTNSNVRNYEYFRARRIDVDDVTLHPKSKFINRAGLFELIQASRMPRAQEFRDWINSDLLPKLCDKGEYSMAKDAPVDIAVGMNAVHVATNDGADAAWMKDLEYLKSAVVEKDNKIETLTISLTEMNQQVVKFANALVVANENLMSANNNLHKANETISQMANRMADIAQDVIAKPSDPQLLHSLAVCAMGGDQYAFLRPQKRSLKRSLERLSVGEKDIVFRRDYVPNSINVLNKVKERLPKDKYKAHNNRITLHDDLTKEDLLEAIESTVTSRQVAIIVNKANTTTNKNA</sequence>
<reference evidence="3" key="1">
    <citation type="submission" date="2019-11" db="EMBL/GenBank/DDBJ databases">
        <title>Complete Genome Sequences of Seven New Chrysodeixis includens NPV Isolates from Minas Gerais and Mato Grosso States in Brazil.</title>
        <authorList>
            <person name="Craveiro S.R."/>
            <person name="Monteiro L.L.S."/>
            <person name="Santos L.A.V.M."/>
            <person name="Togawa R.C."/>
            <person name="Inglis P.W."/>
            <person name="Ribeiro Z.M.A."/>
            <person name="Ribeiro B.M."/>
            <person name="Castro M.E.B."/>
        </authorList>
    </citation>
    <scope>NUCLEOTIDE SEQUENCE</scope>
    <source>
        <strain evidence="3">ChinNPV-MT.B</strain>
    </source>
</reference>
<dbReference type="InterPro" id="IPR003497">
    <property type="entry name" value="BRO_N_domain"/>
</dbReference>
<protein>
    <submittedName>
        <fullName evidence="3">BRO-A</fullName>
    </submittedName>
</protein>
<accession>A0A6B9CN94</accession>
<dbReference type="SMART" id="SM01040">
    <property type="entry name" value="Bro-N"/>
    <property type="match status" value="2"/>
</dbReference>
<evidence type="ECO:0000259" key="2">
    <source>
        <dbReference type="PROSITE" id="PS51750"/>
    </source>
</evidence>
<gene>
    <name evidence="3" type="primary">ORF-32</name>
</gene>
<evidence type="ECO:0000313" key="3">
    <source>
        <dbReference type="EMBL" id="QGW49585.1"/>
    </source>
</evidence>
<keyword evidence="1" id="KW-0175">Coiled coil</keyword>
<dbReference type="InterPro" id="IPR022549">
    <property type="entry name" value="DUF3627"/>
</dbReference>
<dbReference type="EMBL" id="MN689113">
    <property type="protein sequence ID" value="QGW49585.1"/>
    <property type="molecule type" value="Genomic_DNA"/>
</dbReference>
<dbReference type="PROSITE" id="PS51750">
    <property type="entry name" value="BRO_N"/>
    <property type="match status" value="2"/>
</dbReference>
<proteinExistence type="predicted"/>
<dbReference type="PANTHER" id="PTHR36180">
    <property type="entry name" value="DNA-BINDING PROTEIN-RELATED-RELATED"/>
    <property type="match status" value="1"/>
</dbReference>
<feature type="coiled-coil region" evidence="1">
    <location>
        <begin position="313"/>
        <end position="340"/>
    </location>
</feature>
<organism evidence="3">
    <name type="scientific">Chrysodeixis includens nucleopolyhedrovirus</name>
    <dbReference type="NCBI Taxonomy" id="1207438"/>
    <lineage>
        <taxon>Viruses</taxon>
        <taxon>Viruses incertae sedis</taxon>
        <taxon>Naldaviricetes</taxon>
        <taxon>Lefavirales</taxon>
        <taxon>Baculoviridae</taxon>
        <taxon>Alphabaculovirus</taxon>
        <taxon>Alphabaculovirus chrincludentis</taxon>
        <taxon>Alphabaculovirus alterchrincludentis</taxon>
    </lineage>
</organism>